<dbReference type="NCBIfam" id="TIGR02823">
    <property type="entry name" value="oxido_YhdH"/>
    <property type="match status" value="1"/>
</dbReference>
<dbReference type="Proteomes" id="UP000503540">
    <property type="component" value="Chromosome"/>
</dbReference>
<reference evidence="2 3" key="1">
    <citation type="journal article" date="2019" name="ACS Chem. Biol.">
        <title>Identification and Mobilization of a Cryptic Antibiotic Biosynthesis Gene Locus from a Human-Pathogenic Nocardia Isolate.</title>
        <authorList>
            <person name="Herisse M."/>
            <person name="Ishida K."/>
            <person name="Porter J.L."/>
            <person name="Howden B."/>
            <person name="Hertweck C."/>
            <person name="Stinear T.P."/>
            <person name="Pidot S.J."/>
        </authorList>
    </citation>
    <scope>NUCLEOTIDE SEQUENCE [LARGE SCALE GENOMIC DNA]</scope>
    <source>
        <strain evidence="2 3">AUSMDU00012717</strain>
    </source>
</reference>
<evidence type="ECO:0000313" key="2">
    <source>
        <dbReference type="EMBL" id="QIS16814.1"/>
    </source>
</evidence>
<evidence type="ECO:0000313" key="3">
    <source>
        <dbReference type="Proteomes" id="UP000503540"/>
    </source>
</evidence>
<dbReference type="SUPFAM" id="SSF51735">
    <property type="entry name" value="NAD(P)-binding Rossmann-fold domains"/>
    <property type="match status" value="1"/>
</dbReference>
<dbReference type="PANTHER" id="PTHR43677">
    <property type="entry name" value="SHORT-CHAIN DEHYDROGENASE/REDUCTASE"/>
    <property type="match status" value="1"/>
</dbReference>
<dbReference type="GO" id="GO:0043958">
    <property type="term" value="F:acryloyl-CoA reductase (NADH) activity"/>
    <property type="evidence" value="ECO:0007669"/>
    <property type="project" value="UniProtKB-EC"/>
</dbReference>
<name>A0A6G9YUB5_9NOCA</name>
<organism evidence="2 3">
    <name type="scientific">Nocardia arthritidis</name>
    <dbReference type="NCBI Taxonomy" id="228602"/>
    <lineage>
        <taxon>Bacteria</taxon>
        <taxon>Bacillati</taxon>
        <taxon>Actinomycetota</taxon>
        <taxon>Actinomycetes</taxon>
        <taxon>Mycobacteriales</taxon>
        <taxon>Nocardiaceae</taxon>
        <taxon>Nocardia</taxon>
    </lineage>
</organism>
<dbReference type="InterPro" id="IPR020843">
    <property type="entry name" value="ER"/>
</dbReference>
<dbReference type="AlphaFoldDB" id="A0A6G9YUB5"/>
<dbReference type="Pfam" id="PF00107">
    <property type="entry name" value="ADH_zinc_N"/>
    <property type="match status" value="1"/>
</dbReference>
<dbReference type="EC" id="1.3.1.95" evidence="2"/>
<dbReference type="KEGG" id="nah:F5544_45055"/>
<gene>
    <name evidence="2" type="ORF">F5544_45055</name>
</gene>
<evidence type="ECO:0000259" key="1">
    <source>
        <dbReference type="SMART" id="SM00829"/>
    </source>
</evidence>
<keyword evidence="2" id="KW-0560">Oxidoreductase</keyword>
<accession>A0A6G9YUB5</accession>
<protein>
    <submittedName>
        <fullName evidence="2">Acryloyl-CoA reductase</fullName>
        <ecNumber evidence="2">1.3.1.95</ecNumber>
    </submittedName>
</protein>
<dbReference type="Gene3D" id="3.40.50.720">
    <property type="entry name" value="NAD(P)-binding Rossmann-like Domain"/>
    <property type="match status" value="1"/>
</dbReference>
<dbReference type="InterPro" id="IPR013149">
    <property type="entry name" value="ADH-like_C"/>
</dbReference>
<sequence>MCRRSWRRRCASSTDSSWIGPCGCSASGWSWCRSSARFIAAPIARAARMLESMEFLAMVAHESDSGIVLARQQVGADFLGPGDVTIKVHYSSANYKDALAITPRGGVVRKYPIIPGIDIIGEVFATDVDDFAPGDLVVAHGYDIGVSHNGGFAEYARVPADWVVKLDTLNARDAAALGTAGFTAALSVQSLLDRGLTPDDGAVLVTGATGGVGSVAVDILSGLGFEVIASTGKTDAGDLLTELGANEVIGRLPEDPEAKLRPLGKAQWAAAVDSVGGKSLAYILSSIGYGGAVAVSGLTGGSDLPTTVMPFILRGVALLGIDSAYVPIDRRRELWTKLGKEYRPQHLSRLENYAPITDAEKVLRAIQGGTHSGRTILGVAGEF</sequence>
<dbReference type="SUPFAM" id="SSF50129">
    <property type="entry name" value="GroES-like"/>
    <property type="match status" value="1"/>
</dbReference>
<dbReference type="GO" id="GO:0043957">
    <property type="term" value="F:acryloyl-CoA reductase (NADPH) activity"/>
    <property type="evidence" value="ECO:0007669"/>
    <property type="project" value="TreeGrafter"/>
</dbReference>
<feature type="domain" description="Enoyl reductase (ER)" evidence="1">
    <location>
        <begin position="63"/>
        <end position="377"/>
    </location>
</feature>
<dbReference type="CDD" id="cd08288">
    <property type="entry name" value="MDR_yhdh"/>
    <property type="match status" value="1"/>
</dbReference>
<dbReference type="Gene3D" id="3.90.180.10">
    <property type="entry name" value="Medium-chain alcohol dehydrogenases, catalytic domain"/>
    <property type="match status" value="1"/>
</dbReference>
<dbReference type="InterPro" id="IPR013154">
    <property type="entry name" value="ADH-like_N"/>
</dbReference>
<proteinExistence type="predicted"/>
<keyword evidence="3" id="KW-1185">Reference proteome</keyword>
<dbReference type="InterPro" id="IPR011032">
    <property type="entry name" value="GroES-like_sf"/>
</dbReference>
<dbReference type="InterPro" id="IPR036291">
    <property type="entry name" value="NAD(P)-bd_dom_sf"/>
</dbReference>
<dbReference type="InterPro" id="IPR014188">
    <property type="entry name" value="Acrylyl-CoA_reductase_AcuI"/>
</dbReference>
<dbReference type="InterPro" id="IPR051397">
    <property type="entry name" value="Zn-ADH-like_protein"/>
</dbReference>
<dbReference type="PANTHER" id="PTHR43677:SF1">
    <property type="entry name" value="ACRYLYL-COA REDUCTASE ACUI-RELATED"/>
    <property type="match status" value="1"/>
</dbReference>
<dbReference type="EMBL" id="CP046172">
    <property type="protein sequence ID" value="QIS16814.1"/>
    <property type="molecule type" value="Genomic_DNA"/>
</dbReference>
<dbReference type="Pfam" id="PF08240">
    <property type="entry name" value="ADH_N"/>
    <property type="match status" value="1"/>
</dbReference>
<dbReference type="SMART" id="SM00829">
    <property type="entry name" value="PKS_ER"/>
    <property type="match status" value="1"/>
</dbReference>